<keyword evidence="3" id="KW-1185">Reference proteome</keyword>
<proteinExistence type="inferred from homology"/>
<comment type="similarity">
    <text evidence="1">Belongs to the CDC123 family.</text>
</comment>
<name>A0AAV0IML9_9ROSI</name>
<gene>
    <name evidence="2" type="ORF">LITE_LOCUS10017</name>
</gene>
<dbReference type="Proteomes" id="UP001154282">
    <property type="component" value="Unassembled WGS sequence"/>
</dbReference>
<evidence type="ECO:0000256" key="1">
    <source>
        <dbReference type="ARBA" id="ARBA00011047"/>
    </source>
</evidence>
<accession>A0AAV0IML9</accession>
<dbReference type="PANTHER" id="PTHR15323:SF6">
    <property type="entry name" value="CELL DIVISION CYCLE PROTEIN 123 HOMOLOG"/>
    <property type="match status" value="1"/>
</dbReference>
<evidence type="ECO:0008006" key="4">
    <source>
        <dbReference type="Google" id="ProtNLM"/>
    </source>
</evidence>
<dbReference type="Pfam" id="PF07065">
    <property type="entry name" value="D123"/>
    <property type="match status" value="1"/>
</dbReference>
<dbReference type="GO" id="GO:0005737">
    <property type="term" value="C:cytoplasm"/>
    <property type="evidence" value="ECO:0007669"/>
    <property type="project" value="TreeGrafter"/>
</dbReference>
<evidence type="ECO:0000313" key="2">
    <source>
        <dbReference type="EMBL" id="CAI0398736.1"/>
    </source>
</evidence>
<feature type="non-terminal residue" evidence="2">
    <location>
        <position position="1"/>
    </location>
</feature>
<dbReference type="PANTHER" id="PTHR15323">
    <property type="entry name" value="D123 PROTEIN"/>
    <property type="match status" value="1"/>
</dbReference>
<reference evidence="2" key="1">
    <citation type="submission" date="2022-08" db="EMBL/GenBank/DDBJ databases">
        <authorList>
            <person name="Gutierrez-Valencia J."/>
        </authorList>
    </citation>
    <scope>NUCLEOTIDE SEQUENCE</scope>
</reference>
<sequence length="378" mass="43080">ELYSNPWTPVILLSPACDTCIVIQAYRGITTASRVFRATMKVIEVDRCQIQEWYPKFKSVSIPTIIHQLPQSFIEYLLDSGTLQLPLSISNEDALPNRVQNPIDELDYQLREESSDNDEESDQSASSPPPCFPDLELQIKNSIEALGGAVFPKLNWSSPKDAAWISSSRNLRCTSFSEIALLLKSSDSLVHDLSHAYDSCCDRKELTRPSSFYIALRKWYSSILPEREFRCFVRGQWLVGISQREVTTCYPLILAERGVIQDLIVGFFEDRVRMKFESDDYTFDVYVTNDGRVKVLDFNPWAEFTLPLLFTWEELEGLDGEKEEDVELRVVESRCGIRPGLKTAVPREFLEVGPGSGWEQVLKKAFEESQQEGASDDD</sequence>
<protein>
    <recommendedName>
        <fullName evidence="4">Cell division cycle protein 123</fullName>
    </recommendedName>
</protein>
<organism evidence="2 3">
    <name type="scientific">Linum tenue</name>
    <dbReference type="NCBI Taxonomy" id="586396"/>
    <lineage>
        <taxon>Eukaryota</taxon>
        <taxon>Viridiplantae</taxon>
        <taxon>Streptophyta</taxon>
        <taxon>Embryophyta</taxon>
        <taxon>Tracheophyta</taxon>
        <taxon>Spermatophyta</taxon>
        <taxon>Magnoliopsida</taxon>
        <taxon>eudicotyledons</taxon>
        <taxon>Gunneridae</taxon>
        <taxon>Pentapetalae</taxon>
        <taxon>rosids</taxon>
        <taxon>fabids</taxon>
        <taxon>Malpighiales</taxon>
        <taxon>Linaceae</taxon>
        <taxon>Linum</taxon>
    </lineage>
</organism>
<comment type="caution">
    <text evidence="2">The sequence shown here is derived from an EMBL/GenBank/DDBJ whole genome shotgun (WGS) entry which is preliminary data.</text>
</comment>
<evidence type="ECO:0000313" key="3">
    <source>
        <dbReference type="Proteomes" id="UP001154282"/>
    </source>
</evidence>
<dbReference type="EMBL" id="CAMGYJ010000004">
    <property type="protein sequence ID" value="CAI0398736.1"/>
    <property type="molecule type" value="Genomic_DNA"/>
</dbReference>
<dbReference type="InterPro" id="IPR009772">
    <property type="entry name" value="CDC123"/>
</dbReference>
<dbReference type="AlphaFoldDB" id="A0AAV0IML9"/>